<comment type="catalytic activity">
    <reaction evidence="6">
        <text>N-acetyl-L-glutamate 5-semialdehyde + phosphate + NADP(+) = N-acetyl-L-glutamyl 5-phosphate + NADPH + H(+)</text>
        <dbReference type="Rhea" id="RHEA:21588"/>
        <dbReference type="ChEBI" id="CHEBI:15378"/>
        <dbReference type="ChEBI" id="CHEBI:29123"/>
        <dbReference type="ChEBI" id="CHEBI:43474"/>
        <dbReference type="ChEBI" id="CHEBI:57783"/>
        <dbReference type="ChEBI" id="CHEBI:57936"/>
        <dbReference type="ChEBI" id="CHEBI:58349"/>
        <dbReference type="EC" id="1.2.1.38"/>
    </reaction>
</comment>
<evidence type="ECO:0000256" key="2">
    <source>
        <dbReference type="ARBA" id="ARBA00022571"/>
    </source>
</evidence>
<dbReference type="EC" id="1.2.1.38" evidence="6"/>
<dbReference type="GO" id="GO:0003942">
    <property type="term" value="F:N-acetyl-gamma-glutamyl-phosphate reductase activity"/>
    <property type="evidence" value="ECO:0007669"/>
    <property type="project" value="UniProtKB-UniRule"/>
</dbReference>
<dbReference type="GO" id="GO:0005737">
    <property type="term" value="C:cytoplasm"/>
    <property type="evidence" value="ECO:0007669"/>
    <property type="project" value="UniProtKB-SubCell"/>
</dbReference>
<evidence type="ECO:0000256" key="3">
    <source>
        <dbReference type="ARBA" id="ARBA00022605"/>
    </source>
</evidence>
<dbReference type="Gene3D" id="3.40.50.720">
    <property type="entry name" value="NAD(P)-binding Rossmann-like Domain"/>
    <property type="match status" value="1"/>
</dbReference>
<accession>A0A7W4VLG6</accession>
<dbReference type="UniPathway" id="UPA00068">
    <property type="reaction ID" value="UER00108"/>
</dbReference>
<proteinExistence type="inferred from homology"/>
<dbReference type="CDD" id="cd23935">
    <property type="entry name" value="AGPR_2_C"/>
    <property type="match status" value="1"/>
</dbReference>
<sequence length="322" mass="34607">MTSTLDRSMGLSQQTKTVFIDGEAGTTGLGIRERLKDVPGVAIRSIDPERRKDPAAKRAVLAEVDLVVLCLHDDAARETVSLVDDLNDHKPRILDASTAHRVSPGWVYGFAELDSAQREAVAKADRVANPGCYPTGAIALIRPLVDAGLIPADYPVSVNAVSGYSGGGRSMIEAYEAGTAPAFELYGLGFEHKHVPELQKYTGLTRRPIFIPSVGNFRQGMLVSVPLHLDMLPGGPKAADLEAALMAHYQGGGLVSVVPTIRDGKKIERIEPEALNDTDRLELFVFQHDDYKHALLVARLDNLGKGASGAAVQNIQLMLGLI</sequence>
<keyword evidence="2 6" id="KW-0055">Arginine biosynthesis</keyword>
<dbReference type="InterPro" id="IPR023013">
    <property type="entry name" value="AGPR_AS"/>
</dbReference>
<dbReference type="InterPro" id="IPR000534">
    <property type="entry name" value="Semialdehyde_DH_NAD-bd"/>
</dbReference>
<evidence type="ECO:0000313" key="9">
    <source>
        <dbReference type="EMBL" id="MBB3019363.1"/>
    </source>
</evidence>
<protein>
    <recommendedName>
        <fullName evidence="6">N-acetyl-gamma-glutamyl-phosphate reductase</fullName>
        <shortName evidence="6">AGPR</shortName>
        <ecNumber evidence="6">1.2.1.38</ecNumber>
    </recommendedName>
    <alternativeName>
        <fullName evidence="6">N-acetyl-glutamate semialdehyde dehydrogenase</fullName>
        <shortName evidence="6">NAGSA dehydrogenase</shortName>
    </alternativeName>
</protein>
<keyword evidence="3 6" id="KW-0028">Amino-acid biosynthesis</keyword>
<dbReference type="PANTHER" id="PTHR32338">
    <property type="entry name" value="N-ACETYL-GAMMA-GLUTAMYL-PHOSPHATE REDUCTASE, CHLOROPLASTIC-RELATED-RELATED"/>
    <property type="match status" value="1"/>
</dbReference>
<dbReference type="Gene3D" id="3.30.360.10">
    <property type="entry name" value="Dihydrodipicolinate Reductase, domain 2"/>
    <property type="match status" value="1"/>
</dbReference>
<keyword evidence="5 6" id="KW-0560">Oxidoreductase</keyword>
<dbReference type="SMART" id="SM00859">
    <property type="entry name" value="Semialdhyde_dh"/>
    <property type="match status" value="1"/>
</dbReference>
<evidence type="ECO:0000256" key="6">
    <source>
        <dbReference type="HAMAP-Rule" id="MF_01110"/>
    </source>
</evidence>
<evidence type="ECO:0000256" key="1">
    <source>
        <dbReference type="ARBA" id="ARBA00022490"/>
    </source>
</evidence>
<keyword evidence="10" id="KW-1185">Reference proteome</keyword>
<dbReference type="InterPro" id="IPR036291">
    <property type="entry name" value="NAD(P)-bd_dom_sf"/>
</dbReference>
<evidence type="ECO:0000256" key="5">
    <source>
        <dbReference type="ARBA" id="ARBA00023002"/>
    </source>
</evidence>
<evidence type="ECO:0000259" key="8">
    <source>
        <dbReference type="SMART" id="SM00859"/>
    </source>
</evidence>
<dbReference type="EMBL" id="JACHWB010000003">
    <property type="protein sequence ID" value="MBB3019363.1"/>
    <property type="molecule type" value="Genomic_DNA"/>
</dbReference>
<comment type="similarity">
    <text evidence="6">Belongs to the NAGSA dehydrogenase family. Type 2 subfamily.</text>
</comment>
<dbReference type="InterPro" id="IPR050085">
    <property type="entry name" value="AGPR"/>
</dbReference>
<dbReference type="GO" id="GO:0051287">
    <property type="term" value="F:NAD binding"/>
    <property type="evidence" value="ECO:0007669"/>
    <property type="project" value="InterPro"/>
</dbReference>
<feature type="active site" evidence="6 7">
    <location>
        <position position="132"/>
    </location>
</feature>
<evidence type="ECO:0000256" key="7">
    <source>
        <dbReference type="PROSITE-ProRule" id="PRU10010"/>
    </source>
</evidence>
<keyword evidence="1 6" id="KW-0963">Cytoplasm</keyword>
<dbReference type="NCBIfam" id="TIGR01851">
    <property type="entry name" value="argC_other"/>
    <property type="match status" value="1"/>
</dbReference>
<dbReference type="RefSeq" id="WP_183450452.1">
    <property type="nucleotide sequence ID" value="NZ_JACHWB010000003.1"/>
</dbReference>
<dbReference type="Pfam" id="PF22698">
    <property type="entry name" value="Semialdhyde_dhC_1"/>
    <property type="match status" value="1"/>
</dbReference>
<feature type="domain" description="Semialdehyde dehydrogenase NAD-binding" evidence="8">
    <location>
        <begin position="17"/>
        <end position="121"/>
    </location>
</feature>
<dbReference type="PROSITE" id="PS01224">
    <property type="entry name" value="ARGC"/>
    <property type="match status" value="1"/>
</dbReference>
<organism evidence="9 10">
    <name type="scientific">Microvirga lupini</name>
    <dbReference type="NCBI Taxonomy" id="420324"/>
    <lineage>
        <taxon>Bacteria</taxon>
        <taxon>Pseudomonadati</taxon>
        <taxon>Pseudomonadota</taxon>
        <taxon>Alphaproteobacteria</taxon>
        <taxon>Hyphomicrobiales</taxon>
        <taxon>Methylobacteriaceae</taxon>
        <taxon>Microvirga</taxon>
    </lineage>
</organism>
<dbReference type="GO" id="GO:0006526">
    <property type="term" value="P:L-arginine biosynthetic process"/>
    <property type="evidence" value="ECO:0007669"/>
    <property type="project" value="UniProtKB-UniRule"/>
</dbReference>
<dbReference type="HAMAP" id="MF_01110">
    <property type="entry name" value="ArgC_type2"/>
    <property type="match status" value="1"/>
</dbReference>
<evidence type="ECO:0000256" key="4">
    <source>
        <dbReference type="ARBA" id="ARBA00022857"/>
    </source>
</evidence>
<dbReference type="SUPFAM" id="SSF55347">
    <property type="entry name" value="Glyceraldehyde-3-phosphate dehydrogenase-like, C-terminal domain"/>
    <property type="match status" value="1"/>
</dbReference>
<dbReference type="InterPro" id="IPR058924">
    <property type="entry name" value="AGPR_dimerisation_dom"/>
</dbReference>
<comment type="caution">
    <text evidence="9">The sequence shown here is derived from an EMBL/GenBank/DDBJ whole genome shotgun (WGS) entry which is preliminary data.</text>
</comment>
<comment type="function">
    <text evidence="6">Catalyzes the NADPH-dependent reduction of N-acetyl-5-glutamyl phosphate to yield N-acetyl-L-glutamate 5-semialdehyde.</text>
</comment>
<name>A0A7W4VLG6_9HYPH</name>
<dbReference type="InterPro" id="IPR010136">
    <property type="entry name" value="AGPR_type-2"/>
</dbReference>
<dbReference type="AlphaFoldDB" id="A0A7W4VLG6"/>
<comment type="subcellular location">
    <subcellularLocation>
        <location evidence="6">Cytoplasm</location>
    </subcellularLocation>
</comment>
<dbReference type="PANTHER" id="PTHR32338:SF10">
    <property type="entry name" value="N-ACETYL-GAMMA-GLUTAMYL-PHOSPHATE REDUCTASE, CHLOROPLASTIC-RELATED"/>
    <property type="match status" value="1"/>
</dbReference>
<gene>
    <name evidence="6" type="primary">argC</name>
    <name evidence="9" type="ORF">FHR70_002428</name>
</gene>
<comment type="pathway">
    <text evidence="6">Amino-acid biosynthesis; L-arginine biosynthesis; N(2)-acetyl-L-ornithine from L-glutamate: step 3/4.</text>
</comment>
<dbReference type="Proteomes" id="UP000532010">
    <property type="component" value="Unassembled WGS sequence"/>
</dbReference>
<reference evidence="9 10" key="1">
    <citation type="submission" date="2020-08" db="EMBL/GenBank/DDBJ databases">
        <title>The Agave Microbiome: Exploring the role of microbial communities in plant adaptations to desert environments.</title>
        <authorList>
            <person name="Partida-Martinez L.P."/>
        </authorList>
    </citation>
    <scope>NUCLEOTIDE SEQUENCE [LARGE SCALE GENOMIC DNA]</scope>
    <source>
        <strain evidence="9 10">AT3.9</strain>
    </source>
</reference>
<keyword evidence="4 6" id="KW-0521">NADP</keyword>
<dbReference type="SUPFAM" id="SSF51735">
    <property type="entry name" value="NAD(P)-binding Rossmann-fold domains"/>
    <property type="match status" value="1"/>
</dbReference>
<evidence type="ECO:0000313" key="10">
    <source>
        <dbReference type="Proteomes" id="UP000532010"/>
    </source>
</evidence>